<dbReference type="PANTHER" id="PTHR12126">
    <property type="entry name" value="NADH-UBIQUINONE OXIDOREDUCTASE 39 KDA SUBUNIT-RELATED"/>
    <property type="match status" value="1"/>
</dbReference>
<dbReference type="InterPro" id="IPR016040">
    <property type="entry name" value="NAD(P)-bd_dom"/>
</dbReference>
<evidence type="ECO:0000313" key="2">
    <source>
        <dbReference type="EMBL" id="MFB9831523.1"/>
    </source>
</evidence>
<dbReference type="InterPro" id="IPR051207">
    <property type="entry name" value="ComplexI_NDUFA9_subunit"/>
</dbReference>
<dbReference type="RefSeq" id="WP_378195787.1">
    <property type="nucleotide sequence ID" value="NZ_JBHLZP010000020.1"/>
</dbReference>
<evidence type="ECO:0000259" key="1">
    <source>
        <dbReference type="Pfam" id="PF13460"/>
    </source>
</evidence>
<gene>
    <name evidence="2" type="ORF">ACFFNX_04890</name>
</gene>
<dbReference type="Pfam" id="PF13460">
    <property type="entry name" value="NAD_binding_10"/>
    <property type="match status" value="1"/>
</dbReference>
<keyword evidence="3" id="KW-1185">Reference proteome</keyword>
<feature type="domain" description="NAD(P)-binding" evidence="1">
    <location>
        <begin position="9"/>
        <end position="137"/>
    </location>
</feature>
<dbReference type="Proteomes" id="UP001589627">
    <property type="component" value="Unassembled WGS sequence"/>
</dbReference>
<reference evidence="2 3" key="1">
    <citation type="submission" date="2024-09" db="EMBL/GenBank/DDBJ databases">
        <authorList>
            <person name="Sun Q."/>
            <person name="Mori K."/>
        </authorList>
    </citation>
    <scope>NUCLEOTIDE SEQUENCE [LARGE SCALE GENOMIC DNA]</scope>
    <source>
        <strain evidence="2 3">TBRC 0563</strain>
    </source>
</reference>
<accession>A0ABV5Y919</accession>
<name>A0ABV5Y919_9ACTN</name>
<organism evidence="2 3">
    <name type="scientific">Actinoallomurus acaciae</name>
    <dbReference type="NCBI Taxonomy" id="502577"/>
    <lineage>
        <taxon>Bacteria</taxon>
        <taxon>Bacillati</taxon>
        <taxon>Actinomycetota</taxon>
        <taxon>Actinomycetes</taxon>
        <taxon>Streptosporangiales</taxon>
        <taxon>Thermomonosporaceae</taxon>
        <taxon>Actinoallomurus</taxon>
    </lineage>
</organism>
<sequence length="256" mass="27724">MTTTVLVTGGTGRLGRTLVPRLADAGHGVRVLTRRRREPAAWEWAVGDLRTGSGLAEAVTGAQAIIHLATTNGRGDVAATRNLLEAAAPGRPHLVYVSIVGIEDVALGYYRAKLACERLIEESGLPWTILRTTQFHDLITAICDAQRRLPVTMMPSKVSFQPIDVTEVTDRLVGIAAAPAAGRVPELGGPQVRDAAELARTYLRAIGRRRAVWSVPLPGRAIRDYRAGNHLTRERAVGRITFDEFVAGIARERSGR</sequence>
<comment type="caution">
    <text evidence="2">The sequence shown here is derived from an EMBL/GenBank/DDBJ whole genome shotgun (WGS) entry which is preliminary data.</text>
</comment>
<protein>
    <submittedName>
        <fullName evidence="2">SDR family oxidoreductase</fullName>
    </submittedName>
</protein>
<evidence type="ECO:0000313" key="3">
    <source>
        <dbReference type="Proteomes" id="UP001589627"/>
    </source>
</evidence>
<dbReference type="PANTHER" id="PTHR12126:SF11">
    <property type="entry name" value="NADH DEHYDROGENASE [UBIQUINONE] 1 ALPHA SUBCOMPLEX SUBUNIT 9, MITOCHONDRIAL"/>
    <property type="match status" value="1"/>
</dbReference>
<dbReference type="Gene3D" id="3.40.50.720">
    <property type="entry name" value="NAD(P)-binding Rossmann-like Domain"/>
    <property type="match status" value="1"/>
</dbReference>
<dbReference type="SUPFAM" id="SSF51735">
    <property type="entry name" value="NAD(P)-binding Rossmann-fold domains"/>
    <property type="match status" value="1"/>
</dbReference>
<dbReference type="EMBL" id="JBHLZP010000020">
    <property type="protein sequence ID" value="MFB9831523.1"/>
    <property type="molecule type" value="Genomic_DNA"/>
</dbReference>
<dbReference type="InterPro" id="IPR036291">
    <property type="entry name" value="NAD(P)-bd_dom_sf"/>
</dbReference>
<proteinExistence type="predicted"/>